<accession>A0A4V5PNU8</accession>
<comment type="caution">
    <text evidence="3">The sequence shown here is derived from an EMBL/GenBank/DDBJ whole genome shotgun (WGS) entry which is preliminary data.</text>
</comment>
<evidence type="ECO:0000259" key="2">
    <source>
        <dbReference type="PROSITE" id="PS50914"/>
    </source>
</evidence>
<protein>
    <submittedName>
        <fullName evidence="3">BON domain-containing protein</fullName>
    </submittedName>
</protein>
<name>A0A4V5PNU8_RHOCA</name>
<evidence type="ECO:0000313" key="4">
    <source>
        <dbReference type="Proteomes" id="UP000310597"/>
    </source>
</evidence>
<feature type="domain" description="BON" evidence="2">
    <location>
        <begin position="78"/>
        <end position="146"/>
    </location>
</feature>
<dbReference type="Proteomes" id="UP000310597">
    <property type="component" value="Unassembled WGS sequence"/>
</dbReference>
<organism evidence="3 4">
    <name type="scientific">Rhodobacter capsulatus</name>
    <name type="common">Rhodopseudomonas capsulata</name>
    <dbReference type="NCBI Taxonomy" id="1061"/>
    <lineage>
        <taxon>Bacteria</taxon>
        <taxon>Pseudomonadati</taxon>
        <taxon>Pseudomonadota</taxon>
        <taxon>Alphaproteobacteria</taxon>
        <taxon>Rhodobacterales</taxon>
        <taxon>Rhodobacter group</taxon>
        <taxon>Rhodobacter</taxon>
    </lineage>
</organism>
<dbReference type="InterPro" id="IPR051686">
    <property type="entry name" value="Lipoprotein_DolP"/>
</dbReference>
<sequence>MISDHALRLQVLDELTWEPMLNADSIGVTVCDGVVSLSGHVESYWQKRAAETAIAGLRGVRAIVDCIEVRLPDQVQRNDDEIAAAVADRLDWVGAIPRGAIGVLVADGVVTLTGMVTHQYQREAAFRAVDPLWGVRGVANQITIRGAPRETGKTDRVREGIRRALARKGVLPDSVQVEERDGTVTLSGTARSLQEHDIAVAVAWAAHGTTTVEDKLRID</sequence>
<evidence type="ECO:0000256" key="1">
    <source>
        <dbReference type="ARBA" id="ARBA00022729"/>
    </source>
</evidence>
<dbReference type="PANTHER" id="PTHR34606:SF4">
    <property type="entry name" value="OUTER MEMBRANE LIPOPROTEIN DOLP"/>
    <property type="match status" value="1"/>
</dbReference>
<dbReference type="SMART" id="SM00749">
    <property type="entry name" value="BON"/>
    <property type="match status" value="3"/>
</dbReference>
<dbReference type="AlphaFoldDB" id="A0A4V5PNU8"/>
<dbReference type="PANTHER" id="PTHR34606">
    <property type="entry name" value="BON DOMAIN-CONTAINING PROTEIN"/>
    <property type="match status" value="1"/>
</dbReference>
<gene>
    <name evidence="3" type="ORF">FBT96_17285</name>
</gene>
<dbReference type="RefSeq" id="WP_136908845.1">
    <property type="nucleotide sequence ID" value="NZ_SWJZ01000090.1"/>
</dbReference>
<dbReference type="OrthoDB" id="680465at2"/>
<keyword evidence="1" id="KW-0732">Signal</keyword>
<dbReference type="InterPro" id="IPR007055">
    <property type="entry name" value="BON_dom"/>
</dbReference>
<dbReference type="Gene3D" id="3.30.1340.30">
    <property type="match status" value="3"/>
</dbReference>
<feature type="domain" description="BON" evidence="2">
    <location>
        <begin position="153"/>
        <end position="219"/>
    </location>
</feature>
<dbReference type="EMBL" id="SWJZ01000090">
    <property type="protein sequence ID" value="TKD15374.1"/>
    <property type="molecule type" value="Genomic_DNA"/>
</dbReference>
<dbReference type="Pfam" id="PF04972">
    <property type="entry name" value="BON"/>
    <property type="match status" value="3"/>
</dbReference>
<feature type="domain" description="BON" evidence="2">
    <location>
        <begin position="3"/>
        <end position="71"/>
    </location>
</feature>
<proteinExistence type="predicted"/>
<evidence type="ECO:0000313" key="3">
    <source>
        <dbReference type="EMBL" id="TKD15374.1"/>
    </source>
</evidence>
<reference evidence="3 4" key="1">
    <citation type="submission" date="2019-04" db="EMBL/GenBank/DDBJ databases">
        <title>Draft Whole-Genome sequence of the purple photosynthetic bacterium Rhodobacter capsulatus SP108 with an indigenous class A beta-lactamase.</title>
        <authorList>
            <person name="Robertson S."/>
            <person name="Meyer T.E."/>
            <person name="Kyndt J.A."/>
        </authorList>
    </citation>
    <scope>NUCLEOTIDE SEQUENCE [LARGE SCALE GENOMIC DNA]</scope>
    <source>
        <strain evidence="3 4">SP108</strain>
    </source>
</reference>
<dbReference type="PROSITE" id="PS50914">
    <property type="entry name" value="BON"/>
    <property type="match status" value="3"/>
</dbReference>
<dbReference type="InterPro" id="IPR014004">
    <property type="entry name" value="Transpt-assoc_nodulatn_dom_bac"/>
</dbReference>